<evidence type="ECO:0000313" key="2">
    <source>
        <dbReference type="EMBL" id="CAA9377177.1"/>
    </source>
</evidence>
<name>A0A6J4N472_9CYAN</name>
<keyword evidence="1" id="KW-1133">Transmembrane helix</keyword>
<feature type="transmembrane region" description="Helical" evidence="1">
    <location>
        <begin position="12"/>
        <end position="30"/>
    </location>
</feature>
<evidence type="ECO:0000256" key="1">
    <source>
        <dbReference type="SAM" id="Phobius"/>
    </source>
</evidence>
<reference evidence="2" key="1">
    <citation type="submission" date="2020-02" db="EMBL/GenBank/DDBJ databases">
        <authorList>
            <person name="Meier V. D."/>
        </authorList>
    </citation>
    <scope>NUCLEOTIDE SEQUENCE</scope>
    <source>
        <strain evidence="2">AVDCRST_MAG84</strain>
    </source>
</reference>
<organism evidence="2">
    <name type="scientific">uncultured Microcoleus sp</name>
    <dbReference type="NCBI Taxonomy" id="259945"/>
    <lineage>
        <taxon>Bacteria</taxon>
        <taxon>Bacillati</taxon>
        <taxon>Cyanobacteriota</taxon>
        <taxon>Cyanophyceae</taxon>
        <taxon>Oscillatoriophycideae</taxon>
        <taxon>Oscillatoriales</taxon>
        <taxon>Microcoleaceae</taxon>
        <taxon>Microcoleus</taxon>
        <taxon>environmental samples</taxon>
    </lineage>
</organism>
<sequence length="43" mass="4610">MRSKVLGGGRAIGFRFLIAGLAITGLAVITSKTQETTNLREVY</sequence>
<accession>A0A6J4N472</accession>
<protein>
    <submittedName>
        <fullName evidence="2">Uncharacterized protein</fullName>
    </submittedName>
</protein>
<gene>
    <name evidence="2" type="ORF">AVDCRST_MAG84-4815</name>
</gene>
<dbReference type="AlphaFoldDB" id="A0A6J4N472"/>
<keyword evidence="1" id="KW-0472">Membrane</keyword>
<keyword evidence="1" id="KW-0812">Transmembrane</keyword>
<dbReference type="EMBL" id="CADCTZ010001060">
    <property type="protein sequence ID" value="CAA9377177.1"/>
    <property type="molecule type" value="Genomic_DNA"/>
</dbReference>
<proteinExistence type="predicted"/>